<dbReference type="AlphaFoldDB" id="A0A9D4ALR6"/>
<feature type="signal peptide" evidence="12">
    <location>
        <begin position="1"/>
        <end position="21"/>
    </location>
</feature>
<dbReference type="GO" id="GO:0003382">
    <property type="term" value="P:epithelial cell morphogenesis"/>
    <property type="evidence" value="ECO:0007669"/>
    <property type="project" value="InterPro"/>
</dbReference>
<evidence type="ECO:0000256" key="8">
    <source>
        <dbReference type="ARBA" id="ARBA00023157"/>
    </source>
</evidence>
<dbReference type="PANTHER" id="PTHR44974">
    <property type="entry name" value="V-SET AND IMMUNOGLOBULIN DOMAIN-CONTAINING PROTEIN 1"/>
    <property type="match status" value="1"/>
</dbReference>
<gene>
    <name evidence="14" type="ORF">KIL84_022946</name>
</gene>
<evidence type="ECO:0000256" key="11">
    <source>
        <dbReference type="SAM" id="Phobius"/>
    </source>
</evidence>
<feature type="compositionally biased region" description="Polar residues" evidence="10">
    <location>
        <begin position="307"/>
        <end position="318"/>
    </location>
</feature>
<evidence type="ECO:0000256" key="1">
    <source>
        <dbReference type="ARBA" id="ARBA00004479"/>
    </source>
</evidence>
<dbReference type="PROSITE" id="PS50835">
    <property type="entry name" value="IG_LIKE"/>
    <property type="match status" value="2"/>
</dbReference>
<dbReference type="SUPFAM" id="SSF48726">
    <property type="entry name" value="Immunoglobulin"/>
    <property type="match status" value="2"/>
</dbReference>
<keyword evidence="3 11" id="KW-0812">Transmembrane</keyword>
<feature type="region of interest" description="Disordered" evidence="10">
    <location>
        <begin position="300"/>
        <end position="375"/>
    </location>
</feature>
<evidence type="ECO:0000256" key="6">
    <source>
        <dbReference type="ARBA" id="ARBA00022989"/>
    </source>
</evidence>
<dbReference type="InterPro" id="IPR007110">
    <property type="entry name" value="Ig-like_dom"/>
</dbReference>
<dbReference type="FunFam" id="2.60.40.10:FF:000095">
    <property type="entry name" value="immunoglobulin superfamily member 11 isoform X1"/>
    <property type="match status" value="1"/>
</dbReference>
<protein>
    <recommendedName>
        <fullName evidence="2">V-set and immunoglobulin domain-containing protein 1</fullName>
    </recommendedName>
</protein>
<keyword evidence="15" id="KW-1185">Reference proteome</keyword>
<comment type="caution">
    <text evidence="14">The sequence shown here is derived from an EMBL/GenBank/DDBJ whole genome shotgun (WGS) entry which is preliminary data.</text>
</comment>
<evidence type="ECO:0000256" key="9">
    <source>
        <dbReference type="ARBA" id="ARBA00023319"/>
    </source>
</evidence>
<keyword evidence="5" id="KW-0677">Repeat</keyword>
<dbReference type="OrthoDB" id="190835at2759"/>
<evidence type="ECO:0000256" key="7">
    <source>
        <dbReference type="ARBA" id="ARBA00023136"/>
    </source>
</evidence>
<sequence length="375" mass="40793">MFATMLKIFAIIAALSGHISGVTVTVPQSTVNVTVGGNATLLCTYTTTGSVASLFIQWSFYSAKEKQPQTHSPCRNIQSTDEKSVNHCQKTVYVTDARGRCSWKHQIYYFQNGQAYEYGEFKNRINGTTNQGNASITIFNMQPSDTGFYTCEVFNPQDSNGQNQKSVAVSVLVKPSQPHCSLRGTPETGHLVSLSCYSEEGMPAPIYQWYKVSGETLKPMTEQLNTKTGLLIIGNLTTFETGYYRCTATNSLGNSSCEVDLTATHSEGGLIAGALIGAILGAVVICIIVWFLAKREKKKERKEKAANSETQPMTQKQEANVEYANIPTQENESVATATPSREANAANEYSTAAETAASGMPENDEMQGVETQARA</sequence>
<dbReference type="GO" id="GO:0016323">
    <property type="term" value="C:basolateral plasma membrane"/>
    <property type="evidence" value="ECO:0007669"/>
    <property type="project" value="TreeGrafter"/>
</dbReference>
<dbReference type="InterPro" id="IPR013106">
    <property type="entry name" value="Ig_V-set"/>
</dbReference>
<organism evidence="14 15">
    <name type="scientific">Mauremys mutica</name>
    <name type="common">yellowpond turtle</name>
    <dbReference type="NCBI Taxonomy" id="74926"/>
    <lineage>
        <taxon>Eukaryota</taxon>
        <taxon>Metazoa</taxon>
        <taxon>Chordata</taxon>
        <taxon>Craniata</taxon>
        <taxon>Vertebrata</taxon>
        <taxon>Euteleostomi</taxon>
        <taxon>Archelosauria</taxon>
        <taxon>Testudinata</taxon>
        <taxon>Testudines</taxon>
        <taxon>Cryptodira</taxon>
        <taxon>Durocryptodira</taxon>
        <taxon>Testudinoidea</taxon>
        <taxon>Geoemydidae</taxon>
        <taxon>Geoemydinae</taxon>
        <taxon>Mauremys</taxon>
    </lineage>
</organism>
<feature type="transmembrane region" description="Helical" evidence="11">
    <location>
        <begin position="270"/>
        <end position="293"/>
    </location>
</feature>
<feature type="compositionally biased region" description="Polar residues" evidence="10">
    <location>
        <begin position="326"/>
        <end position="353"/>
    </location>
</feature>
<evidence type="ECO:0000256" key="3">
    <source>
        <dbReference type="ARBA" id="ARBA00022692"/>
    </source>
</evidence>
<evidence type="ECO:0000313" key="14">
    <source>
        <dbReference type="EMBL" id="KAH1165387.1"/>
    </source>
</evidence>
<dbReference type="PANTHER" id="PTHR44974:SF1">
    <property type="entry name" value="V-SET AND IMMUNOGLOBULIN DOMAIN-CONTAINING PROTEIN 1"/>
    <property type="match status" value="1"/>
</dbReference>
<keyword evidence="6 11" id="KW-1133">Transmembrane helix</keyword>
<dbReference type="Pfam" id="PF07686">
    <property type="entry name" value="V-set"/>
    <property type="match status" value="1"/>
</dbReference>
<keyword evidence="7 11" id="KW-0472">Membrane</keyword>
<dbReference type="InterPro" id="IPR003599">
    <property type="entry name" value="Ig_sub"/>
</dbReference>
<keyword evidence="8" id="KW-1015">Disulfide bond</keyword>
<dbReference type="EMBL" id="JAHDVG010000488">
    <property type="protein sequence ID" value="KAH1165387.1"/>
    <property type="molecule type" value="Genomic_DNA"/>
</dbReference>
<dbReference type="InterPro" id="IPR013783">
    <property type="entry name" value="Ig-like_fold"/>
</dbReference>
<name>A0A9D4ALR6_9SAUR</name>
<keyword evidence="4 12" id="KW-0732">Signal</keyword>
<dbReference type="Pfam" id="PF13927">
    <property type="entry name" value="Ig_3"/>
    <property type="match status" value="1"/>
</dbReference>
<dbReference type="Gene3D" id="2.60.40.10">
    <property type="entry name" value="Immunoglobulins"/>
    <property type="match status" value="2"/>
</dbReference>
<evidence type="ECO:0000256" key="12">
    <source>
        <dbReference type="SAM" id="SignalP"/>
    </source>
</evidence>
<evidence type="ECO:0000256" key="5">
    <source>
        <dbReference type="ARBA" id="ARBA00022737"/>
    </source>
</evidence>
<feature type="chain" id="PRO_5038405928" description="V-set and immunoglobulin domain-containing protein 1" evidence="12">
    <location>
        <begin position="22"/>
        <end position="375"/>
    </location>
</feature>
<dbReference type="InterPro" id="IPR036179">
    <property type="entry name" value="Ig-like_dom_sf"/>
</dbReference>
<evidence type="ECO:0000256" key="4">
    <source>
        <dbReference type="ARBA" id="ARBA00022729"/>
    </source>
</evidence>
<feature type="domain" description="Ig-like" evidence="13">
    <location>
        <begin position="178"/>
        <end position="262"/>
    </location>
</feature>
<evidence type="ECO:0000259" key="13">
    <source>
        <dbReference type="PROSITE" id="PS50835"/>
    </source>
</evidence>
<feature type="domain" description="Ig-like" evidence="13">
    <location>
        <begin position="20"/>
        <end position="168"/>
    </location>
</feature>
<keyword evidence="9" id="KW-0393">Immunoglobulin domain</keyword>
<dbReference type="Proteomes" id="UP000827986">
    <property type="component" value="Unassembled WGS sequence"/>
</dbReference>
<evidence type="ECO:0000256" key="10">
    <source>
        <dbReference type="SAM" id="MobiDB-lite"/>
    </source>
</evidence>
<dbReference type="SMART" id="SM00409">
    <property type="entry name" value="IG"/>
    <property type="match status" value="2"/>
</dbReference>
<proteinExistence type="predicted"/>
<dbReference type="InterPro" id="IPR003598">
    <property type="entry name" value="Ig_sub2"/>
</dbReference>
<evidence type="ECO:0000256" key="2">
    <source>
        <dbReference type="ARBA" id="ARBA00017514"/>
    </source>
</evidence>
<accession>A0A9D4ALR6</accession>
<reference evidence="14" key="1">
    <citation type="submission" date="2021-09" db="EMBL/GenBank/DDBJ databases">
        <title>The genome of Mauremys mutica provides insights into the evolution of semi-aquatic lifestyle.</title>
        <authorList>
            <person name="Gong S."/>
            <person name="Gao Y."/>
        </authorList>
    </citation>
    <scope>NUCLEOTIDE SEQUENCE</scope>
    <source>
        <strain evidence="14">MM-2020</strain>
        <tissue evidence="14">Muscle</tissue>
    </source>
</reference>
<dbReference type="InterPro" id="IPR029861">
    <property type="entry name" value="VSIG1"/>
</dbReference>
<comment type="subcellular location">
    <subcellularLocation>
        <location evidence="1">Membrane</location>
        <topology evidence="1">Single-pass type I membrane protein</topology>
    </subcellularLocation>
</comment>
<dbReference type="SMART" id="SM00408">
    <property type="entry name" value="IGc2"/>
    <property type="match status" value="2"/>
</dbReference>
<evidence type="ECO:0000313" key="15">
    <source>
        <dbReference type="Proteomes" id="UP000827986"/>
    </source>
</evidence>
<dbReference type="GO" id="GO:0030277">
    <property type="term" value="P:maintenance of gastrointestinal epithelium"/>
    <property type="evidence" value="ECO:0007669"/>
    <property type="project" value="InterPro"/>
</dbReference>
<dbReference type="SMART" id="SM00406">
    <property type="entry name" value="IGv"/>
    <property type="match status" value="1"/>
</dbReference>